<proteinExistence type="predicted"/>
<dbReference type="Gene3D" id="3.30.1330.60">
    <property type="entry name" value="OmpA-like domain"/>
    <property type="match status" value="1"/>
</dbReference>
<evidence type="ECO:0000313" key="4">
    <source>
        <dbReference type="EMBL" id="EMR03897.1"/>
    </source>
</evidence>
<gene>
    <name evidence="4" type="primary">yiaD_3</name>
    <name evidence="4" type="ORF">ADICEAN_00954</name>
</gene>
<dbReference type="SUPFAM" id="SSF57997">
    <property type="entry name" value="Tropomyosin"/>
    <property type="match status" value="1"/>
</dbReference>
<dbReference type="Proteomes" id="UP000011910">
    <property type="component" value="Unassembled WGS sequence"/>
</dbReference>
<name>M7N9F8_9BACT</name>
<keyword evidence="5" id="KW-1185">Reference proteome</keyword>
<dbReference type="eggNOG" id="COG1360">
    <property type="taxonomic scope" value="Bacteria"/>
</dbReference>
<feature type="domain" description="OmpA-like" evidence="3">
    <location>
        <begin position="183"/>
        <end position="306"/>
    </location>
</feature>
<dbReference type="RefSeq" id="WP_009194356.1">
    <property type="nucleotide sequence ID" value="NZ_AODQ01000015.1"/>
</dbReference>
<comment type="caution">
    <text evidence="4">The sequence shown here is derived from an EMBL/GenBank/DDBJ whole genome shotgun (WGS) entry which is preliminary data.</text>
</comment>
<dbReference type="PANTHER" id="PTHR30329">
    <property type="entry name" value="STATOR ELEMENT OF FLAGELLAR MOTOR COMPLEX"/>
    <property type="match status" value="1"/>
</dbReference>
<dbReference type="SUPFAM" id="SSF103088">
    <property type="entry name" value="OmpA-like"/>
    <property type="match status" value="1"/>
</dbReference>
<dbReference type="EMBL" id="AODQ01000015">
    <property type="protein sequence ID" value="EMR03897.1"/>
    <property type="molecule type" value="Genomic_DNA"/>
</dbReference>
<organism evidence="4 5">
    <name type="scientific">Cesiribacter andamanensis AMV16</name>
    <dbReference type="NCBI Taxonomy" id="1279009"/>
    <lineage>
        <taxon>Bacteria</taxon>
        <taxon>Pseudomonadati</taxon>
        <taxon>Bacteroidota</taxon>
        <taxon>Cytophagia</taxon>
        <taxon>Cytophagales</taxon>
        <taxon>Cesiribacteraceae</taxon>
        <taxon>Cesiribacter</taxon>
    </lineage>
</organism>
<evidence type="ECO:0000256" key="2">
    <source>
        <dbReference type="SAM" id="Coils"/>
    </source>
</evidence>
<evidence type="ECO:0000256" key="1">
    <source>
        <dbReference type="PROSITE-ProRule" id="PRU00473"/>
    </source>
</evidence>
<dbReference type="GO" id="GO:0016020">
    <property type="term" value="C:membrane"/>
    <property type="evidence" value="ECO:0007669"/>
    <property type="project" value="UniProtKB-UniRule"/>
</dbReference>
<dbReference type="OrthoDB" id="9815217at2"/>
<dbReference type="STRING" id="1279009.ADICEAN_00954"/>
<keyword evidence="1" id="KW-0472">Membrane</keyword>
<feature type="coiled-coil region" evidence="2">
    <location>
        <begin position="39"/>
        <end position="80"/>
    </location>
</feature>
<dbReference type="PROSITE" id="PS51257">
    <property type="entry name" value="PROKAR_LIPOPROTEIN"/>
    <property type="match status" value="1"/>
</dbReference>
<feature type="coiled-coil region" evidence="2">
    <location>
        <begin position="109"/>
        <end position="171"/>
    </location>
</feature>
<accession>M7N9F8</accession>
<dbReference type="CDD" id="cd07185">
    <property type="entry name" value="OmpA_C-like"/>
    <property type="match status" value="1"/>
</dbReference>
<dbReference type="AlphaFoldDB" id="M7N9F8"/>
<dbReference type="Pfam" id="PF00691">
    <property type="entry name" value="OmpA"/>
    <property type="match status" value="1"/>
</dbReference>
<keyword evidence="4" id="KW-0449">Lipoprotein</keyword>
<protein>
    <submittedName>
        <fullName evidence="4">Inner membrane lipoprotein YiaD</fullName>
    </submittedName>
</protein>
<dbReference type="PATRIC" id="fig|1279009.4.peg.967"/>
<evidence type="ECO:0000313" key="5">
    <source>
        <dbReference type="Proteomes" id="UP000011910"/>
    </source>
</evidence>
<evidence type="ECO:0000259" key="3">
    <source>
        <dbReference type="PROSITE" id="PS51123"/>
    </source>
</evidence>
<sequence length="316" mass="35540">MFKKTIPLYLLMAAAATGCVSQKKYDTLLAEKVRLEALQTECEEKLAVANSGIQRLEQQRSELEAERSKLQQELGQTSQDLQARQKAYKELEDYYNNLVNTSGKLQGDLSEQQKRLISAREELEATRRRNEELATNLQERERRVNELEKLIAEKERVVSQLRQKVSDALLNFKENDLTVEVRNGKVYVSLAEQLLFKSGSTQVDPKGQKALQQLAGVLKDSRDINILVEGHTDNVPMNKATACISDNWDLSVLRATSIVNILQKSGVGPDRITAAGRGEFVPVTANTTADGRAKNRRTEIILTPKLDELFQLLESN</sequence>
<dbReference type="PANTHER" id="PTHR30329:SF21">
    <property type="entry name" value="LIPOPROTEIN YIAD-RELATED"/>
    <property type="match status" value="1"/>
</dbReference>
<dbReference type="InterPro" id="IPR050330">
    <property type="entry name" value="Bact_OuterMem_StrucFunc"/>
</dbReference>
<dbReference type="InterPro" id="IPR006665">
    <property type="entry name" value="OmpA-like"/>
</dbReference>
<dbReference type="InterPro" id="IPR036737">
    <property type="entry name" value="OmpA-like_sf"/>
</dbReference>
<dbReference type="PROSITE" id="PS51123">
    <property type="entry name" value="OMPA_2"/>
    <property type="match status" value="1"/>
</dbReference>
<reference evidence="4 5" key="1">
    <citation type="journal article" date="2013" name="Genome Announc.">
        <title>Draft Genome Sequence of Cesiribacter andamanensis Strain AMV16T, Isolated from a Soil Sample from a Mud Volcano in the Andaman Islands, India.</title>
        <authorList>
            <person name="Shivaji S."/>
            <person name="Ara S."/>
            <person name="Begum Z."/>
            <person name="Srinivas T.N."/>
            <person name="Singh A."/>
            <person name="Kumar Pinnaka A."/>
        </authorList>
    </citation>
    <scope>NUCLEOTIDE SEQUENCE [LARGE SCALE GENOMIC DNA]</scope>
    <source>
        <strain evidence="4 5">AMV16</strain>
    </source>
</reference>
<keyword evidence="2" id="KW-0175">Coiled coil</keyword>